<organism evidence="6 7">
    <name type="scientific">Micrococcus lylae</name>
    <dbReference type="NCBI Taxonomy" id="1273"/>
    <lineage>
        <taxon>Bacteria</taxon>
        <taxon>Bacillati</taxon>
        <taxon>Actinomycetota</taxon>
        <taxon>Actinomycetes</taxon>
        <taxon>Micrococcales</taxon>
        <taxon>Micrococcaceae</taxon>
        <taxon>Micrococcus</taxon>
    </lineage>
</organism>
<dbReference type="Gene3D" id="3.30.390.30">
    <property type="match status" value="1"/>
</dbReference>
<dbReference type="GO" id="GO:0016174">
    <property type="term" value="F:NAD(P)H oxidase H2O2-forming activity"/>
    <property type="evidence" value="ECO:0007669"/>
    <property type="project" value="TreeGrafter"/>
</dbReference>
<dbReference type="InterPro" id="IPR016156">
    <property type="entry name" value="FAD/NAD-linked_Rdtase_dimer_sf"/>
</dbReference>
<dbReference type="EMBL" id="FUKP01000042">
    <property type="protein sequence ID" value="SJN27254.1"/>
    <property type="molecule type" value="Genomic_DNA"/>
</dbReference>
<evidence type="ECO:0000256" key="2">
    <source>
        <dbReference type="ARBA" id="ARBA00022827"/>
    </source>
</evidence>
<feature type="compositionally biased region" description="Polar residues" evidence="4">
    <location>
        <begin position="1"/>
        <end position="10"/>
    </location>
</feature>
<dbReference type="GO" id="GO:0012501">
    <property type="term" value="P:programmed cell death"/>
    <property type="evidence" value="ECO:0007669"/>
    <property type="project" value="TreeGrafter"/>
</dbReference>
<reference evidence="6 7" key="1">
    <citation type="submission" date="2017-02" db="EMBL/GenBank/DDBJ databases">
        <authorList>
            <person name="Peterson S.W."/>
        </authorList>
    </citation>
    <scope>NUCLEOTIDE SEQUENCE [LARGE SCALE GENOMIC DNA]</scope>
    <source>
        <strain evidence="6 7">2B3F</strain>
    </source>
</reference>
<dbReference type="Pfam" id="PF07992">
    <property type="entry name" value="Pyr_redox_2"/>
    <property type="match status" value="2"/>
</dbReference>
<dbReference type="AlphaFoldDB" id="A0A1R4J5P5"/>
<feature type="domain" description="FAD/NAD(P)-binding" evidence="5">
    <location>
        <begin position="293"/>
        <end position="375"/>
    </location>
</feature>
<dbReference type="SUPFAM" id="SSF51905">
    <property type="entry name" value="FAD/NAD(P)-binding domain"/>
    <property type="match status" value="2"/>
</dbReference>
<dbReference type="GO" id="GO:0033108">
    <property type="term" value="P:mitochondrial respiratory chain complex assembly"/>
    <property type="evidence" value="ECO:0007669"/>
    <property type="project" value="TreeGrafter"/>
</dbReference>
<proteinExistence type="predicted"/>
<dbReference type="Proteomes" id="UP000196230">
    <property type="component" value="Unassembled WGS sequence"/>
</dbReference>
<dbReference type="InterPro" id="IPR050446">
    <property type="entry name" value="FAD-oxidoreductase/Apoptosis"/>
</dbReference>
<dbReference type="PANTHER" id="PTHR43557">
    <property type="entry name" value="APOPTOSIS-INDUCING FACTOR 1"/>
    <property type="match status" value="1"/>
</dbReference>
<keyword evidence="2" id="KW-0274">FAD</keyword>
<feature type="region of interest" description="Disordered" evidence="4">
    <location>
        <begin position="463"/>
        <end position="483"/>
    </location>
</feature>
<feature type="domain" description="FAD/NAD(P)-binding" evidence="5">
    <location>
        <begin position="29"/>
        <end position="242"/>
    </location>
</feature>
<feature type="region of interest" description="Disordered" evidence="4">
    <location>
        <begin position="241"/>
        <end position="288"/>
    </location>
</feature>
<accession>A0A1R4J5P5</accession>
<evidence type="ECO:0000313" key="7">
    <source>
        <dbReference type="Proteomes" id="UP000196230"/>
    </source>
</evidence>
<evidence type="ECO:0000256" key="3">
    <source>
        <dbReference type="ARBA" id="ARBA00023002"/>
    </source>
</evidence>
<evidence type="ECO:0000256" key="1">
    <source>
        <dbReference type="ARBA" id="ARBA00022630"/>
    </source>
</evidence>
<dbReference type="Gene3D" id="3.50.50.60">
    <property type="entry name" value="FAD/NAD(P)-binding domain"/>
    <property type="match status" value="3"/>
</dbReference>
<protein>
    <submittedName>
        <fullName evidence="6">Ferredoxin reductase</fullName>
    </submittedName>
</protein>
<dbReference type="PANTHER" id="PTHR43557:SF4">
    <property type="entry name" value="APOPTOSIS-INDUCING FACTOR 1, MITOCHONDRIAL"/>
    <property type="match status" value="1"/>
</dbReference>
<dbReference type="SMART" id="SM01353">
    <property type="entry name" value="AIF_C"/>
    <property type="match status" value="1"/>
</dbReference>
<dbReference type="InterPro" id="IPR036188">
    <property type="entry name" value="FAD/NAD-bd_sf"/>
</dbReference>
<dbReference type="SUPFAM" id="SSF55424">
    <property type="entry name" value="FAD/NAD-linked reductases, dimerisation (C-terminal) domain"/>
    <property type="match status" value="1"/>
</dbReference>
<dbReference type="PRINTS" id="PR00368">
    <property type="entry name" value="FADPNR"/>
</dbReference>
<dbReference type="PRINTS" id="PR00411">
    <property type="entry name" value="PNDRDTASEI"/>
</dbReference>
<dbReference type="GO" id="GO:0071949">
    <property type="term" value="F:FAD binding"/>
    <property type="evidence" value="ECO:0007669"/>
    <property type="project" value="TreeGrafter"/>
</dbReference>
<evidence type="ECO:0000259" key="5">
    <source>
        <dbReference type="Pfam" id="PF07992"/>
    </source>
</evidence>
<gene>
    <name evidence="6" type="ORF">FM125_06590</name>
</gene>
<name>A0A1R4J5P5_9MICC</name>
<sequence>MAADETTQNAPLLDPTGSPIASPSMEESYDHVIVGGGMAAVKAVEGIREVSPEATVAVVSEDVSAPVYRPDLSKRLWAEDEASVQDSVLVTTDEKEPAAPGLNTHYLLGVEVSDLDPEAHTLVIAGKTVSYGSLLLATGSEPITGQTQVGARVHTYRTASDFRRLHGAVSKSDRVVVVGGGYIGTELAAALTGVGAQVTLVSPRLPLLSHMLPEELAEAVQKDYEERGVRVVEGRYASVTEAEHVAEPTEEDIPQDPEPAQDESDEPAAAEETGQQEENLSRPSDYGLRAPGVLTVTLEDGTELNADRLVLALGVQPRTELAEFAGITVEDGVVVDQMLQTSAQDVYAAGDIASYPDALLGTRRVEHADAAETQGLAAGRAMAGQGEAYTHTPFFWGDLFDAGYEAIGEITTDHTTVVDLAEDASGAPDTSTAVVYYVDGGTVRGVLLWNVWDSLPKAEELMRQTKDEPVEDPEQLKGRIPLG</sequence>
<keyword evidence="1" id="KW-0285">Flavoprotein</keyword>
<evidence type="ECO:0000256" key="4">
    <source>
        <dbReference type="SAM" id="MobiDB-lite"/>
    </source>
</evidence>
<feature type="compositionally biased region" description="Acidic residues" evidence="4">
    <location>
        <begin position="248"/>
        <end position="269"/>
    </location>
</feature>
<dbReference type="RefSeq" id="WP_087134037.1">
    <property type="nucleotide sequence ID" value="NZ_FUKP01000042.1"/>
</dbReference>
<keyword evidence="3" id="KW-0560">Oxidoreductase</keyword>
<dbReference type="GO" id="GO:0005737">
    <property type="term" value="C:cytoplasm"/>
    <property type="evidence" value="ECO:0007669"/>
    <property type="project" value="TreeGrafter"/>
</dbReference>
<dbReference type="InterPro" id="IPR023753">
    <property type="entry name" value="FAD/NAD-binding_dom"/>
</dbReference>
<evidence type="ECO:0000313" key="6">
    <source>
        <dbReference type="EMBL" id="SJN27254.1"/>
    </source>
</evidence>
<feature type="region of interest" description="Disordered" evidence="4">
    <location>
        <begin position="1"/>
        <end position="24"/>
    </location>
</feature>